<accession>A0ABW4XLH0</accession>
<evidence type="ECO:0000256" key="1">
    <source>
        <dbReference type="SAM" id="SignalP"/>
    </source>
</evidence>
<keyword evidence="3" id="KW-1185">Reference proteome</keyword>
<name>A0ABW4XLH0_9GAMM</name>
<dbReference type="InterPro" id="IPR036182">
    <property type="entry name" value="PCuAC_sf"/>
</dbReference>
<keyword evidence="1" id="KW-0732">Signal</keyword>
<dbReference type="PANTHER" id="PTHR36302">
    <property type="entry name" value="BLR7088 PROTEIN"/>
    <property type="match status" value="1"/>
</dbReference>
<feature type="signal peptide" evidence="1">
    <location>
        <begin position="1"/>
        <end position="21"/>
    </location>
</feature>
<dbReference type="Pfam" id="PF04314">
    <property type="entry name" value="PCuAC"/>
    <property type="match status" value="1"/>
</dbReference>
<reference evidence="3" key="1">
    <citation type="journal article" date="2019" name="Int. J. Syst. Evol. Microbiol.">
        <title>The Global Catalogue of Microorganisms (GCM) 10K type strain sequencing project: providing services to taxonomists for standard genome sequencing and annotation.</title>
        <authorList>
            <consortium name="The Broad Institute Genomics Platform"/>
            <consortium name="The Broad Institute Genome Sequencing Center for Infectious Disease"/>
            <person name="Wu L."/>
            <person name="Ma J."/>
        </authorList>
    </citation>
    <scope>NUCLEOTIDE SEQUENCE [LARGE SCALE GENOMIC DNA]</scope>
    <source>
        <strain evidence="3">CGMCC 1.10992</strain>
    </source>
</reference>
<sequence length="151" mass="16325">MIRPFVSAIFVAALLVTGANAAQINVVNPYVRALPPGVPTSAAFMEIENPTDQPLVLVGAQTDIAGKAELHNHVSEGGVMKMRQVDEIEIPAKGKVALKPGGYHIMLFNLTASPKVGDEIAVTLLFSDQTTKTVKAKVKDLRKQDHHHHHH</sequence>
<evidence type="ECO:0000313" key="3">
    <source>
        <dbReference type="Proteomes" id="UP001597380"/>
    </source>
</evidence>
<evidence type="ECO:0000313" key="2">
    <source>
        <dbReference type="EMBL" id="MFD2096412.1"/>
    </source>
</evidence>
<organism evidence="2 3">
    <name type="scientific">Corallincola platygyrae</name>
    <dbReference type="NCBI Taxonomy" id="1193278"/>
    <lineage>
        <taxon>Bacteria</taxon>
        <taxon>Pseudomonadati</taxon>
        <taxon>Pseudomonadota</taxon>
        <taxon>Gammaproteobacteria</taxon>
        <taxon>Alteromonadales</taxon>
        <taxon>Psychromonadaceae</taxon>
        <taxon>Corallincola</taxon>
    </lineage>
</organism>
<dbReference type="Proteomes" id="UP001597380">
    <property type="component" value="Unassembled WGS sequence"/>
</dbReference>
<dbReference type="SUPFAM" id="SSF110087">
    <property type="entry name" value="DR1885-like metal-binding protein"/>
    <property type="match status" value="1"/>
</dbReference>
<dbReference type="RefSeq" id="WP_345339203.1">
    <property type="nucleotide sequence ID" value="NZ_BAABLI010000008.1"/>
</dbReference>
<feature type="chain" id="PRO_5045300595" evidence="1">
    <location>
        <begin position="22"/>
        <end position="151"/>
    </location>
</feature>
<gene>
    <name evidence="2" type="ORF">ACFSJ3_10490</name>
</gene>
<dbReference type="InterPro" id="IPR007410">
    <property type="entry name" value="LpqE-like"/>
</dbReference>
<dbReference type="PANTHER" id="PTHR36302:SF1">
    <property type="entry name" value="COPPER CHAPERONE PCU(A)C"/>
    <property type="match status" value="1"/>
</dbReference>
<comment type="caution">
    <text evidence="2">The sequence shown here is derived from an EMBL/GenBank/DDBJ whole genome shotgun (WGS) entry which is preliminary data.</text>
</comment>
<proteinExistence type="predicted"/>
<dbReference type="InterPro" id="IPR058248">
    <property type="entry name" value="Lxx211020-like"/>
</dbReference>
<protein>
    <submittedName>
        <fullName evidence="2">Copper chaperone PCu(A)C</fullName>
    </submittedName>
</protein>
<dbReference type="Gene3D" id="2.60.40.1890">
    <property type="entry name" value="PCu(A)C copper chaperone"/>
    <property type="match status" value="1"/>
</dbReference>
<dbReference type="EMBL" id="JBHUHT010000012">
    <property type="protein sequence ID" value="MFD2096412.1"/>
    <property type="molecule type" value="Genomic_DNA"/>
</dbReference>